<organism evidence="3 4">
    <name type="scientific">Durio zibethinus</name>
    <name type="common">Durian</name>
    <dbReference type="NCBI Taxonomy" id="66656"/>
    <lineage>
        <taxon>Eukaryota</taxon>
        <taxon>Viridiplantae</taxon>
        <taxon>Streptophyta</taxon>
        <taxon>Embryophyta</taxon>
        <taxon>Tracheophyta</taxon>
        <taxon>Spermatophyta</taxon>
        <taxon>Magnoliopsida</taxon>
        <taxon>eudicotyledons</taxon>
        <taxon>Gunneridae</taxon>
        <taxon>Pentapetalae</taxon>
        <taxon>rosids</taxon>
        <taxon>malvids</taxon>
        <taxon>Malvales</taxon>
        <taxon>Malvaceae</taxon>
        <taxon>Helicteroideae</taxon>
        <taxon>Durio</taxon>
    </lineage>
</organism>
<dbReference type="Proteomes" id="UP000515121">
    <property type="component" value="Unplaced"/>
</dbReference>
<dbReference type="Pfam" id="PF02567">
    <property type="entry name" value="PhzC-PhzF"/>
    <property type="match status" value="1"/>
</dbReference>
<dbReference type="KEGG" id="dzi:111283279"/>
<keyword evidence="2" id="KW-0413">Isomerase</keyword>
<dbReference type="OrthoDB" id="75169at2759"/>
<dbReference type="GO" id="GO:0005737">
    <property type="term" value="C:cytoplasm"/>
    <property type="evidence" value="ECO:0007669"/>
    <property type="project" value="TreeGrafter"/>
</dbReference>
<dbReference type="GeneID" id="111283279"/>
<comment type="similarity">
    <text evidence="1">Belongs to the PhzF family.</text>
</comment>
<proteinExistence type="inferred from homology"/>
<dbReference type="InterPro" id="IPR003719">
    <property type="entry name" value="Phenazine_PhzF-like"/>
</dbReference>
<dbReference type="SUPFAM" id="SSF54506">
    <property type="entry name" value="Diaminopimelate epimerase-like"/>
    <property type="match status" value="1"/>
</dbReference>
<protein>
    <submittedName>
        <fullName evidence="4">Uncharacterized protein LOC111283279 isoform X1</fullName>
    </submittedName>
</protein>
<dbReference type="PANTHER" id="PTHR13774:SF17">
    <property type="entry name" value="PHENAZINE BIOSYNTHESIS-LIKE DOMAIN-CONTAINING PROTEIN"/>
    <property type="match status" value="1"/>
</dbReference>
<name>A0A6P5XGI9_DURZI</name>
<dbReference type="RefSeq" id="XP_022727469.1">
    <property type="nucleotide sequence ID" value="XM_022871734.1"/>
</dbReference>
<dbReference type="GO" id="GO:0016853">
    <property type="term" value="F:isomerase activity"/>
    <property type="evidence" value="ECO:0007669"/>
    <property type="project" value="UniProtKB-KW"/>
</dbReference>
<evidence type="ECO:0000256" key="2">
    <source>
        <dbReference type="ARBA" id="ARBA00023235"/>
    </source>
</evidence>
<dbReference type="Gene3D" id="3.10.310.10">
    <property type="entry name" value="Diaminopimelate Epimerase, Chain A, domain 1"/>
    <property type="match status" value="2"/>
</dbReference>
<accession>A0A6P5XGI9</accession>
<evidence type="ECO:0000256" key="1">
    <source>
        <dbReference type="ARBA" id="ARBA00008270"/>
    </source>
</evidence>
<sequence length="220" mass="24289">MNWGHNANSFLLGFCIDFSFFPFLSQFCITYPYSTLMHVKLCGHATLASAHSLFMVNSNIIEFDTLSGILTAKTVPDVNPAYVSKIQNGGVHEYFLIKLNFPSVPITEFNSAEVSAISKALNGAPPIDIKRTTTADDLFVVLPSRKSVIEIGPLFDDILKCPGRGLIVSGVAPPDSKFDFISRFFCPKYGINEVIHYTLSQTIAISSKRLLCLIHLSYTL</sequence>
<dbReference type="PANTHER" id="PTHR13774">
    <property type="entry name" value="PHENAZINE BIOSYNTHESIS PROTEIN"/>
    <property type="match status" value="1"/>
</dbReference>
<evidence type="ECO:0000313" key="3">
    <source>
        <dbReference type="Proteomes" id="UP000515121"/>
    </source>
</evidence>
<dbReference type="AlphaFoldDB" id="A0A6P5XGI9"/>
<evidence type="ECO:0000313" key="4">
    <source>
        <dbReference type="RefSeq" id="XP_022727469.1"/>
    </source>
</evidence>
<keyword evidence="3" id="KW-1185">Reference proteome</keyword>
<gene>
    <name evidence="4" type="primary">LOC111283279</name>
</gene>
<reference evidence="4" key="1">
    <citation type="submission" date="2025-08" db="UniProtKB">
        <authorList>
            <consortium name="RefSeq"/>
        </authorList>
    </citation>
    <scope>IDENTIFICATION</scope>
    <source>
        <tissue evidence="4">Fruit stalk</tissue>
    </source>
</reference>